<keyword evidence="1" id="KW-0812">Transmembrane</keyword>
<dbReference type="OrthoDB" id="8562850at2"/>
<feature type="transmembrane region" description="Helical" evidence="1">
    <location>
        <begin position="105"/>
        <end position="127"/>
    </location>
</feature>
<name>A0A1I0F2G1_9GAMM</name>
<sequence length="177" mass="19379">MKTTMHVSGEVVDHKLAAECGTETEAEKVAEDLCRSTSLSRDQIRIIRPDDAHQGSGLEPEDRGIWRTAVRAHLWFGLAGMAGGLVLFLVLAASGIPFIAQNAMWASTLFVAFGGVAGLLLGGLFTLRPDHTIYVSRARSALRKGRFVVSVHARGREQLTEAKRYLDARHIHTVQSF</sequence>
<dbReference type="STRING" id="430453.SAMN04487962_111109"/>
<dbReference type="EMBL" id="FOHZ01000011">
    <property type="protein sequence ID" value="SET52185.1"/>
    <property type="molecule type" value="Genomic_DNA"/>
</dbReference>
<keyword evidence="1" id="KW-1133">Transmembrane helix</keyword>
<feature type="transmembrane region" description="Helical" evidence="1">
    <location>
        <begin position="74"/>
        <end position="99"/>
    </location>
</feature>
<protein>
    <submittedName>
        <fullName evidence="2">Uncharacterized protein</fullName>
    </submittedName>
</protein>
<keyword evidence="1" id="KW-0472">Membrane</keyword>
<keyword evidence="3" id="KW-1185">Reference proteome</keyword>
<organism evidence="2 3">
    <name type="scientific">Marinobacter segnicrescens</name>
    <dbReference type="NCBI Taxonomy" id="430453"/>
    <lineage>
        <taxon>Bacteria</taxon>
        <taxon>Pseudomonadati</taxon>
        <taxon>Pseudomonadota</taxon>
        <taxon>Gammaproteobacteria</taxon>
        <taxon>Pseudomonadales</taxon>
        <taxon>Marinobacteraceae</taxon>
        <taxon>Marinobacter</taxon>
    </lineage>
</organism>
<dbReference type="Proteomes" id="UP000198762">
    <property type="component" value="Unassembled WGS sequence"/>
</dbReference>
<evidence type="ECO:0000313" key="2">
    <source>
        <dbReference type="EMBL" id="SET52185.1"/>
    </source>
</evidence>
<reference evidence="3" key="1">
    <citation type="submission" date="2016-10" db="EMBL/GenBank/DDBJ databases">
        <authorList>
            <person name="Varghese N."/>
            <person name="Submissions S."/>
        </authorList>
    </citation>
    <scope>NUCLEOTIDE SEQUENCE [LARGE SCALE GENOMIC DNA]</scope>
    <source>
        <strain evidence="3">CGMCC 1.6489</strain>
    </source>
</reference>
<gene>
    <name evidence="2" type="ORF">SAMN04487962_111109</name>
</gene>
<dbReference type="RefSeq" id="WP_091852531.1">
    <property type="nucleotide sequence ID" value="NZ_FOHZ01000011.1"/>
</dbReference>
<accession>A0A1I0F2G1</accession>
<proteinExistence type="predicted"/>
<evidence type="ECO:0000313" key="3">
    <source>
        <dbReference type="Proteomes" id="UP000198762"/>
    </source>
</evidence>
<evidence type="ECO:0000256" key="1">
    <source>
        <dbReference type="SAM" id="Phobius"/>
    </source>
</evidence>
<dbReference type="AlphaFoldDB" id="A0A1I0F2G1"/>